<dbReference type="Proteomes" id="UP000326396">
    <property type="component" value="Linkage Group LG12"/>
</dbReference>
<keyword evidence="10" id="KW-0539">Nucleus</keyword>
<evidence type="ECO:0000256" key="2">
    <source>
        <dbReference type="ARBA" id="ARBA00004642"/>
    </source>
</evidence>
<dbReference type="InterPro" id="IPR031622">
    <property type="entry name" value="Znf-SCNM1"/>
</dbReference>
<keyword evidence="14" id="KW-1185">Reference proteome</keyword>
<evidence type="ECO:0000256" key="9">
    <source>
        <dbReference type="ARBA" id="ARBA00023187"/>
    </source>
</evidence>
<proteinExistence type="predicted"/>
<dbReference type="GO" id="GO:0008270">
    <property type="term" value="F:zinc ion binding"/>
    <property type="evidence" value="ECO:0007669"/>
    <property type="project" value="UniProtKB-KW"/>
</dbReference>
<keyword evidence="7" id="KW-0863">Zinc-finger</keyword>
<evidence type="ECO:0000259" key="11">
    <source>
        <dbReference type="Pfam" id="PF15803"/>
    </source>
</evidence>
<dbReference type="InterPro" id="IPR033570">
    <property type="entry name" value="SCNM1"/>
</dbReference>
<evidence type="ECO:0000313" key="14">
    <source>
        <dbReference type="Proteomes" id="UP000326396"/>
    </source>
</evidence>
<dbReference type="GO" id="GO:0016607">
    <property type="term" value="C:nuclear speck"/>
    <property type="evidence" value="ECO:0007669"/>
    <property type="project" value="UniProtKB-SubCell"/>
</dbReference>
<evidence type="ECO:0000256" key="5">
    <source>
        <dbReference type="ARBA" id="ARBA00022723"/>
    </source>
</evidence>
<reference evidence="13 14" key="1">
    <citation type="submission" date="2019-05" db="EMBL/GenBank/DDBJ databases">
        <title>Mikania micrantha, genome provides insights into the molecular mechanism of rapid growth.</title>
        <authorList>
            <person name="Liu B."/>
        </authorList>
    </citation>
    <scope>NUCLEOTIDE SEQUENCE [LARGE SCALE GENOMIC DNA]</scope>
    <source>
        <strain evidence="13">NLD-2019</strain>
        <tissue evidence="13">Leaf</tissue>
    </source>
</reference>
<evidence type="ECO:0000256" key="6">
    <source>
        <dbReference type="ARBA" id="ARBA00022728"/>
    </source>
</evidence>
<dbReference type="PANTHER" id="PTHR32297">
    <property type="entry name" value="SODIUM CHANNEL MODIFIER 1"/>
    <property type="match status" value="1"/>
</dbReference>
<evidence type="ECO:0000256" key="10">
    <source>
        <dbReference type="ARBA" id="ARBA00023242"/>
    </source>
</evidence>
<dbReference type="InterPro" id="IPR031625">
    <property type="entry name" value="SCNM1_acidic"/>
</dbReference>
<evidence type="ECO:0000256" key="8">
    <source>
        <dbReference type="ARBA" id="ARBA00022833"/>
    </source>
</evidence>
<dbReference type="GO" id="GO:0008380">
    <property type="term" value="P:RNA splicing"/>
    <property type="evidence" value="ECO:0007669"/>
    <property type="project" value="UniProtKB-KW"/>
</dbReference>
<evidence type="ECO:0000256" key="7">
    <source>
        <dbReference type="ARBA" id="ARBA00022771"/>
    </source>
</evidence>
<keyword evidence="4" id="KW-0507">mRNA processing</keyword>
<dbReference type="Pfam" id="PF15805">
    <property type="entry name" value="SCNM1_acidic"/>
    <property type="match status" value="1"/>
</dbReference>
<organism evidence="13 14">
    <name type="scientific">Mikania micrantha</name>
    <name type="common">bitter vine</name>
    <dbReference type="NCBI Taxonomy" id="192012"/>
    <lineage>
        <taxon>Eukaryota</taxon>
        <taxon>Viridiplantae</taxon>
        <taxon>Streptophyta</taxon>
        <taxon>Embryophyta</taxon>
        <taxon>Tracheophyta</taxon>
        <taxon>Spermatophyta</taxon>
        <taxon>Magnoliopsida</taxon>
        <taxon>eudicotyledons</taxon>
        <taxon>Gunneridae</taxon>
        <taxon>Pentapetalae</taxon>
        <taxon>asterids</taxon>
        <taxon>campanulids</taxon>
        <taxon>Asterales</taxon>
        <taxon>Asteraceae</taxon>
        <taxon>Asteroideae</taxon>
        <taxon>Heliantheae alliance</taxon>
        <taxon>Eupatorieae</taxon>
        <taxon>Mikania</taxon>
    </lineage>
</organism>
<gene>
    <name evidence="13" type="ORF">E3N88_08952</name>
</gene>
<evidence type="ECO:0000256" key="4">
    <source>
        <dbReference type="ARBA" id="ARBA00022664"/>
    </source>
</evidence>
<dbReference type="PANTHER" id="PTHR32297:SF1">
    <property type="entry name" value="SODIUM CHANNEL MODIFIER 1"/>
    <property type="match status" value="1"/>
</dbReference>
<keyword evidence="9" id="KW-0508">mRNA splicing</keyword>
<comment type="subcellular location">
    <subcellularLocation>
        <location evidence="1">Nucleus speckle</location>
    </subcellularLocation>
    <subcellularLocation>
        <location evidence="2">Nucleus</location>
        <location evidence="2">Nucleoplasm</location>
    </subcellularLocation>
</comment>
<dbReference type="Pfam" id="PF15803">
    <property type="entry name" value="zf-SCNM1"/>
    <property type="match status" value="1"/>
</dbReference>
<sequence>MSVFGGDSWGREAQHRKRRVDDLLLDTAGYHSYYRKLSTGKYACIVCPHNPVLDTPVMLSMHMKSKRHLAAESKLKQREEERRNEMDKRIALSLDSTAINKTGYKSTKQANLASKPLTKETRKTAFEVPHHSYPEQDNDQSRCPISENEGYDLTNAIFVQMETRGKDVLKLPLDYRERRERELKFTAAGWKRDGHGGWFRDENVEFDSDEEDPNECLANDK</sequence>
<keyword evidence="5" id="KW-0479">Metal-binding</keyword>
<feature type="domain" description="Sodium channel modifier 1 acidic C-terminal" evidence="12">
    <location>
        <begin position="177"/>
        <end position="215"/>
    </location>
</feature>
<comment type="caution">
    <text evidence="13">The sequence shown here is derived from an EMBL/GenBank/DDBJ whole genome shotgun (WGS) entry which is preliminary data.</text>
</comment>
<dbReference type="GO" id="GO:0005681">
    <property type="term" value="C:spliceosomal complex"/>
    <property type="evidence" value="ECO:0007669"/>
    <property type="project" value="UniProtKB-KW"/>
</dbReference>
<evidence type="ECO:0000256" key="1">
    <source>
        <dbReference type="ARBA" id="ARBA00004324"/>
    </source>
</evidence>
<evidence type="ECO:0000313" key="13">
    <source>
        <dbReference type="EMBL" id="KAD6454246.1"/>
    </source>
</evidence>
<dbReference type="GO" id="GO:0006397">
    <property type="term" value="P:mRNA processing"/>
    <property type="evidence" value="ECO:0007669"/>
    <property type="project" value="UniProtKB-KW"/>
</dbReference>
<keyword evidence="6" id="KW-0747">Spliceosome</keyword>
<dbReference type="OrthoDB" id="1924550at2759"/>
<feature type="domain" description="Sodium channel modifier 1 zinc-finger" evidence="11">
    <location>
        <begin position="44"/>
        <end position="70"/>
    </location>
</feature>
<name>A0A5N6PK01_9ASTR</name>
<evidence type="ECO:0000259" key="12">
    <source>
        <dbReference type="Pfam" id="PF15805"/>
    </source>
</evidence>
<dbReference type="EMBL" id="SZYD01000004">
    <property type="protein sequence ID" value="KAD6454246.1"/>
    <property type="molecule type" value="Genomic_DNA"/>
</dbReference>
<protein>
    <recommendedName>
        <fullName evidence="3">Sodium channel modifier 1</fullName>
    </recommendedName>
</protein>
<dbReference type="AlphaFoldDB" id="A0A5N6PK01"/>
<keyword evidence="8" id="KW-0862">Zinc</keyword>
<accession>A0A5N6PK01</accession>
<evidence type="ECO:0000256" key="3">
    <source>
        <dbReference type="ARBA" id="ARBA00020620"/>
    </source>
</evidence>